<dbReference type="InterPro" id="IPR000313">
    <property type="entry name" value="PWWP_dom"/>
</dbReference>
<dbReference type="AlphaFoldDB" id="A0A7K4WP66"/>
<feature type="compositionally biased region" description="Basic and acidic residues" evidence="2">
    <location>
        <begin position="246"/>
        <end position="256"/>
    </location>
</feature>
<dbReference type="PANTHER" id="PTHR31333">
    <property type="entry name" value="PWWP DOMAIN-CONTAINING DNA REPAIR FACTOR 3 FAMILY MEMBER"/>
    <property type="match status" value="1"/>
</dbReference>
<evidence type="ECO:0000313" key="5">
    <source>
        <dbReference type="Proteomes" id="UP000540952"/>
    </source>
</evidence>
<dbReference type="PANTHER" id="PTHR31333:SF6">
    <property type="entry name" value="MUM1 LIKE 1"/>
    <property type="match status" value="1"/>
</dbReference>
<sequence>SSPSEQKNNMSEAVEELQYRCSLKIALDMLSQADSDRQEPPAEGPNPELSRDSSVGSAPATPSRRDLLHSRSTRLQPEAAKGRRKQERRCNLRNGSRAQTLGGSVPAGGDGRAPAAGMNPSRSGPRDSRCAPAPAGHSCKVPQPKSSPRQTKTQPKPGSKVSPKTKEGRSQQGRKRPREDDFPPDQAQLPPAEGSLPVPSKSGTVEPAKRTGTQPGRAFLDSSGENASDELEKSISSESESLAKQLDGRRKAEGGKQLDGAGVASGRDRKCRNHSGSSPGPSWLDPSGMSSKGVSLESFPPLSPLVDEEEEDFPCVLSCQVPQSIEEGMLVWCKLRRYPYWPAVVKAVKRKHRRACVLFIDGTTNEKKKGSNCVSLSFSVSLKSLKHFDCEEKQELIERAKENYAQEIEWCIQLIRDYWVRVGCHSFTGSFLEYLAADISYPVRKQGHQNEVEMTFPNTEEEDLGESPLENSPQKPLRRLLPDRSRAARDRENKKLVEFIVKTKGAEEHLLGILKSGKKSRWLKKFLNSYWYVTRVETYLEDEEQLELVFDYLKEVYREMDTTNLRQILGDGIKFISDVLLPEAIIYAIAAVYDIDYEKAEEKYIKGPPVTKR</sequence>
<dbReference type="InterPro" id="IPR040263">
    <property type="entry name" value="PWP3A_3B_4"/>
</dbReference>
<dbReference type="Gene3D" id="6.10.300.20">
    <property type="match status" value="1"/>
</dbReference>
<dbReference type="PROSITE" id="PS50812">
    <property type="entry name" value="PWWP"/>
    <property type="match status" value="1"/>
</dbReference>
<name>A0A7K4WP66_9TYRA</name>
<dbReference type="InterPro" id="IPR048795">
    <property type="entry name" value="PWP3A_3B_4_C"/>
</dbReference>
<comment type="caution">
    <text evidence="4">The sequence shown here is derived from an EMBL/GenBank/DDBJ whole genome shotgun (WGS) entry which is preliminary data.</text>
</comment>
<protein>
    <submittedName>
        <fullName evidence="4">MUM1 protein</fullName>
    </submittedName>
</protein>
<feature type="region of interest" description="Disordered" evidence="2">
    <location>
        <begin position="457"/>
        <end position="477"/>
    </location>
</feature>
<gene>
    <name evidence="4" type="primary">Mum1</name>
    <name evidence="4" type="ORF">TACRUB_R06708</name>
</gene>
<dbReference type="Pfam" id="PF20886">
    <property type="entry name" value="PWP3A-B_C"/>
    <property type="match status" value="1"/>
</dbReference>
<accession>A0A7K4WP66</accession>
<dbReference type="InterPro" id="IPR035504">
    <property type="entry name" value="MUM1-like_PWWP"/>
</dbReference>
<feature type="compositionally biased region" description="Polar residues" evidence="2">
    <location>
        <begin position="144"/>
        <end position="156"/>
    </location>
</feature>
<organism evidence="4 5">
    <name type="scientific">Tachuris rubrigastra</name>
    <dbReference type="NCBI Taxonomy" id="495162"/>
    <lineage>
        <taxon>Eukaryota</taxon>
        <taxon>Metazoa</taxon>
        <taxon>Chordata</taxon>
        <taxon>Craniata</taxon>
        <taxon>Vertebrata</taxon>
        <taxon>Euteleostomi</taxon>
        <taxon>Archelosauria</taxon>
        <taxon>Archosauria</taxon>
        <taxon>Dinosauria</taxon>
        <taxon>Saurischia</taxon>
        <taxon>Theropoda</taxon>
        <taxon>Coelurosauria</taxon>
        <taxon>Aves</taxon>
        <taxon>Neognathae</taxon>
        <taxon>Neoaves</taxon>
        <taxon>Telluraves</taxon>
        <taxon>Australaves</taxon>
        <taxon>Passeriformes</taxon>
        <taxon>Tyrannidae</taxon>
        <taxon>Tachuris</taxon>
    </lineage>
</organism>
<dbReference type="EMBL" id="VZRD01000307">
    <property type="protein sequence ID" value="NWR36455.1"/>
    <property type="molecule type" value="Genomic_DNA"/>
</dbReference>
<comment type="similarity">
    <text evidence="1">Belongs to the PWWP3A family.</text>
</comment>
<dbReference type="Gene3D" id="2.30.30.140">
    <property type="match status" value="1"/>
</dbReference>
<dbReference type="FunFam" id="2.30.30.140:FF:000063">
    <property type="entry name" value="PWWP domain-containing DNA repair factor 3A"/>
    <property type="match status" value="1"/>
</dbReference>
<proteinExistence type="inferred from homology"/>
<feature type="non-terminal residue" evidence="4">
    <location>
        <position position="613"/>
    </location>
</feature>
<feature type="non-terminal residue" evidence="4">
    <location>
        <position position="1"/>
    </location>
</feature>
<dbReference type="CDD" id="cd06080">
    <property type="entry name" value="PWWP_MUM1-like"/>
    <property type="match status" value="1"/>
</dbReference>
<reference evidence="4 5" key="1">
    <citation type="submission" date="2019-09" db="EMBL/GenBank/DDBJ databases">
        <title>Bird 10,000 Genomes (B10K) Project - Family phase.</title>
        <authorList>
            <person name="Zhang G."/>
        </authorList>
    </citation>
    <scope>NUCLEOTIDE SEQUENCE [LARGE SCALE GENOMIC DNA]</scope>
    <source>
        <strain evidence="4">B10K-CU-031-13</strain>
        <tissue evidence="4">Muscle</tissue>
    </source>
</reference>
<dbReference type="Proteomes" id="UP000540952">
    <property type="component" value="Unassembled WGS sequence"/>
</dbReference>
<dbReference type="SUPFAM" id="SSF63748">
    <property type="entry name" value="Tudor/PWWP/MBT"/>
    <property type="match status" value="1"/>
</dbReference>
<evidence type="ECO:0000256" key="2">
    <source>
        <dbReference type="SAM" id="MobiDB-lite"/>
    </source>
</evidence>
<evidence type="ECO:0000313" key="4">
    <source>
        <dbReference type="EMBL" id="NWR36455.1"/>
    </source>
</evidence>
<evidence type="ECO:0000256" key="1">
    <source>
        <dbReference type="ARBA" id="ARBA00008188"/>
    </source>
</evidence>
<keyword evidence="5" id="KW-1185">Reference proteome</keyword>
<feature type="region of interest" description="Disordered" evidence="2">
    <location>
        <begin position="30"/>
        <end position="301"/>
    </location>
</feature>
<feature type="domain" description="PWWP" evidence="3">
    <location>
        <begin position="327"/>
        <end position="345"/>
    </location>
</feature>
<feature type="compositionally biased region" description="Polar residues" evidence="2">
    <location>
        <begin position="93"/>
        <end position="102"/>
    </location>
</feature>
<evidence type="ECO:0000259" key="3">
    <source>
        <dbReference type="PROSITE" id="PS50812"/>
    </source>
</evidence>
<dbReference type="Pfam" id="PF20884">
    <property type="entry name" value="MUM1-like_PWWP"/>
    <property type="match status" value="1"/>
</dbReference>